<feature type="region of interest" description="Disordered" evidence="1">
    <location>
        <begin position="241"/>
        <end position="262"/>
    </location>
</feature>
<gene>
    <name evidence="2" type="ORF">GCM10009107_45090</name>
</gene>
<protein>
    <recommendedName>
        <fullName evidence="4">RHS repeat protein</fullName>
    </recommendedName>
</protein>
<proteinExistence type="predicted"/>
<name>A0ABN1KBI3_9BURK</name>
<dbReference type="EMBL" id="BAAAEW010000031">
    <property type="protein sequence ID" value="GAA0761533.1"/>
    <property type="molecule type" value="Genomic_DNA"/>
</dbReference>
<dbReference type="Gene3D" id="2.180.10.10">
    <property type="entry name" value="RHS repeat-associated core"/>
    <property type="match status" value="1"/>
</dbReference>
<reference evidence="2 3" key="1">
    <citation type="journal article" date="2019" name="Int. J. Syst. Evol. Microbiol.">
        <title>The Global Catalogue of Microorganisms (GCM) 10K type strain sequencing project: providing services to taxonomists for standard genome sequencing and annotation.</title>
        <authorList>
            <consortium name="The Broad Institute Genomics Platform"/>
            <consortium name="The Broad Institute Genome Sequencing Center for Infectious Disease"/>
            <person name="Wu L."/>
            <person name="Ma J."/>
        </authorList>
    </citation>
    <scope>NUCLEOTIDE SEQUENCE [LARGE SCALE GENOMIC DNA]</scope>
    <source>
        <strain evidence="2 3">JCM 15503</strain>
    </source>
</reference>
<comment type="caution">
    <text evidence="2">The sequence shown here is derived from an EMBL/GenBank/DDBJ whole genome shotgun (WGS) entry which is preliminary data.</text>
</comment>
<dbReference type="Proteomes" id="UP001500279">
    <property type="component" value="Unassembled WGS sequence"/>
</dbReference>
<keyword evidence="3" id="KW-1185">Reference proteome</keyword>
<accession>A0ABN1KBI3</accession>
<dbReference type="InterPro" id="IPR031325">
    <property type="entry name" value="RHS_repeat"/>
</dbReference>
<dbReference type="RefSeq" id="WP_343996908.1">
    <property type="nucleotide sequence ID" value="NZ_BAAAEW010000031.1"/>
</dbReference>
<sequence>MASYSVVSSATAPQRKVTTQWHPVWNLQTRVAEPNLITTTVYNGLPDPIAGDTPVCAPDAPLLPDGSKIAVVCRRYEEATTDTLGNVGFAATVTERRSWSYTYNVYGQMQIETDPRGKRTTYKYWDATSFTGEGAAARGHTLGDLKTVTQGPSTASPLRTQYTEYNKLGQVLTTVLPNGSTESREYHLRGWLSKLTQTPAGGGTGLVTSYDYYATGLLKQVTQPDGSWTLNTYDDAHRLTDVSNSDGNSEHYELDNAGNRTSESYYKGTDPATRTLVKTITRTYDALGRMQSVSGLQ</sequence>
<dbReference type="Pfam" id="PF05593">
    <property type="entry name" value="RHS_repeat"/>
    <property type="match status" value="1"/>
</dbReference>
<evidence type="ECO:0008006" key="4">
    <source>
        <dbReference type="Google" id="ProtNLM"/>
    </source>
</evidence>
<evidence type="ECO:0000313" key="3">
    <source>
        <dbReference type="Proteomes" id="UP001500279"/>
    </source>
</evidence>
<evidence type="ECO:0000256" key="1">
    <source>
        <dbReference type="SAM" id="MobiDB-lite"/>
    </source>
</evidence>
<evidence type="ECO:0000313" key="2">
    <source>
        <dbReference type="EMBL" id="GAA0761533.1"/>
    </source>
</evidence>
<organism evidence="2 3">
    <name type="scientific">Ideonella azotifigens</name>
    <dbReference type="NCBI Taxonomy" id="513160"/>
    <lineage>
        <taxon>Bacteria</taxon>
        <taxon>Pseudomonadati</taxon>
        <taxon>Pseudomonadota</taxon>
        <taxon>Betaproteobacteria</taxon>
        <taxon>Burkholderiales</taxon>
        <taxon>Sphaerotilaceae</taxon>
        <taxon>Ideonella</taxon>
    </lineage>
</organism>